<comment type="caution">
    <text evidence="4">The sequence shown here is derived from an EMBL/GenBank/DDBJ whole genome shotgun (WGS) entry which is preliminary data.</text>
</comment>
<dbReference type="PANTHER" id="PTHR10091:SF0">
    <property type="entry name" value="GALACTOSE MUTAROTASE"/>
    <property type="match status" value="1"/>
</dbReference>
<dbReference type="InterPro" id="IPR008183">
    <property type="entry name" value="Aldose_1/G6P_1-epimerase"/>
</dbReference>
<dbReference type="PANTHER" id="PTHR10091">
    <property type="entry name" value="ALDOSE-1-EPIMERASE"/>
    <property type="match status" value="1"/>
</dbReference>
<dbReference type="InterPro" id="IPR011013">
    <property type="entry name" value="Gal_mutarotase_sf_dom"/>
</dbReference>
<proteinExistence type="inferred from homology"/>
<dbReference type="GO" id="GO:0006006">
    <property type="term" value="P:glucose metabolic process"/>
    <property type="evidence" value="ECO:0007669"/>
    <property type="project" value="TreeGrafter"/>
</dbReference>
<keyword evidence="2" id="KW-0413">Isomerase</keyword>
<organism evidence="4 5">
    <name type="scientific">Hasllibacter halocynthiae</name>
    <dbReference type="NCBI Taxonomy" id="595589"/>
    <lineage>
        <taxon>Bacteria</taxon>
        <taxon>Pseudomonadati</taxon>
        <taxon>Pseudomonadota</taxon>
        <taxon>Alphaproteobacteria</taxon>
        <taxon>Rhodobacterales</taxon>
        <taxon>Roseobacteraceae</taxon>
        <taxon>Hasllibacter</taxon>
    </lineage>
</organism>
<evidence type="ECO:0000313" key="4">
    <source>
        <dbReference type="EMBL" id="PRY94585.1"/>
    </source>
</evidence>
<dbReference type="Pfam" id="PF01263">
    <property type="entry name" value="Aldose_epim"/>
    <property type="match status" value="1"/>
</dbReference>
<name>A0A2T0X6S1_9RHOB</name>
<dbReference type="AlphaFoldDB" id="A0A2T0X6S1"/>
<comment type="similarity">
    <text evidence="1">Belongs to the aldose epimerase family.</text>
</comment>
<keyword evidence="5" id="KW-1185">Reference proteome</keyword>
<keyword evidence="3" id="KW-0119">Carbohydrate metabolism</keyword>
<dbReference type="InterPro" id="IPR047215">
    <property type="entry name" value="Galactose_mutarotase-like"/>
</dbReference>
<dbReference type="OrthoDB" id="9779408at2"/>
<dbReference type="GO" id="GO:0030246">
    <property type="term" value="F:carbohydrate binding"/>
    <property type="evidence" value="ECO:0007669"/>
    <property type="project" value="InterPro"/>
</dbReference>
<dbReference type="RefSeq" id="WP_106159073.1">
    <property type="nucleotide sequence ID" value="NZ_PVTT01000001.1"/>
</dbReference>
<sequence>MTPYELTDGRTAHVFHITDDLAGGGTFGARVLQWGACLQDVRHSAIPHSLTMGTDELSLYEGPMATAGGLIGPVVNRISDARATLDGAEHRLEPREDAGGATLHSGSAGTHRKLWDLADHGPRHVTLRLAMPDGEGGFPGNRTVTARWEVAGPALTLTVEAETDAPTWINFANHSYWNLDGTGSAEGHALVSPAERYLDADEEGLVTGRIEEVEGTPLDFRQGRTLAAGPPHLDHCLVLAEEPRSIAPAAVLTGTSGIRLEVDSTEPAMQVYDGWKLKDVGAPDHQGRPIGPHRGVALECQRWPDAPSHGGFPSVRLDPGEVYRQMTVWRVALPSEG</sequence>
<dbReference type="CDD" id="cd09019">
    <property type="entry name" value="galactose_mutarotase_like"/>
    <property type="match status" value="1"/>
</dbReference>
<dbReference type="EMBL" id="PVTT01000001">
    <property type="protein sequence ID" value="PRY94585.1"/>
    <property type="molecule type" value="Genomic_DNA"/>
</dbReference>
<evidence type="ECO:0000313" key="5">
    <source>
        <dbReference type="Proteomes" id="UP000238801"/>
    </source>
</evidence>
<evidence type="ECO:0000256" key="2">
    <source>
        <dbReference type="ARBA" id="ARBA00023235"/>
    </source>
</evidence>
<dbReference type="InterPro" id="IPR014718">
    <property type="entry name" value="GH-type_carb-bd"/>
</dbReference>
<dbReference type="Gene3D" id="2.70.98.10">
    <property type="match status" value="1"/>
</dbReference>
<protein>
    <submittedName>
        <fullName evidence="4">Aldose 1-epimerase</fullName>
    </submittedName>
</protein>
<dbReference type="GO" id="GO:0033499">
    <property type="term" value="P:galactose catabolic process via UDP-galactose, Leloir pathway"/>
    <property type="evidence" value="ECO:0007669"/>
    <property type="project" value="TreeGrafter"/>
</dbReference>
<reference evidence="4 5" key="1">
    <citation type="submission" date="2018-03" db="EMBL/GenBank/DDBJ databases">
        <title>Genomic Encyclopedia of Archaeal and Bacterial Type Strains, Phase II (KMG-II): from individual species to whole genera.</title>
        <authorList>
            <person name="Goeker M."/>
        </authorList>
    </citation>
    <scope>NUCLEOTIDE SEQUENCE [LARGE SCALE GENOMIC DNA]</scope>
    <source>
        <strain evidence="4 5">DSM 29318</strain>
    </source>
</reference>
<gene>
    <name evidence="4" type="ORF">BCF33_0177</name>
</gene>
<dbReference type="SUPFAM" id="SSF74650">
    <property type="entry name" value="Galactose mutarotase-like"/>
    <property type="match status" value="1"/>
</dbReference>
<dbReference type="GO" id="GO:0004034">
    <property type="term" value="F:aldose 1-epimerase activity"/>
    <property type="evidence" value="ECO:0007669"/>
    <property type="project" value="TreeGrafter"/>
</dbReference>
<evidence type="ECO:0000256" key="1">
    <source>
        <dbReference type="ARBA" id="ARBA00006206"/>
    </source>
</evidence>
<evidence type="ECO:0000256" key="3">
    <source>
        <dbReference type="ARBA" id="ARBA00023277"/>
    </source>
</evidence>
<accession>A0A2T0X6S1</accession>
<dbReference type="Proteomes" id="UP000238801">
    <property type="component" value="Unassembled WGS sequence"/>
</dbReference>